<keyword evidence="3" id="KW-0732">Signal</keyword>
<feature type="domain" description="DUF2207" evidence="4">
    <location>
        <begin position="54"/>
        <end position="217"/>
    </location>
</feature>
<dbReference type="Pfam" id="PF20990">
    <property type="entry name" value="DUF2207_C"/>
    <property type="match status" value="1"/>
</dbReference>
<evidence type="ECO:0000256" key="2">
    <source>
        <dbReference type="SAM" id="Phobius"/>
    </source>
</evidence>
<evidence type="ECO:0000256" key="1">
    <source>
        <dbReference type="SAM" id="MobiDB-lite"/>
    </source>
</evidence>
<feature type="region of interest" description="Disordered" evidence="1">
    <location>
        <begin position="563"/>
        <end position="585"/>
    </location>
</feature>
<feature type="domain" description="Predicted membrane protein YciQ-like C-terminal" evidence="5">
    <location>
        <begin position="270"/>
        <end position="520"/>
    </location>
</feature>
<feature type="compositionally biased region" description="Gly residues" evidence="1">
    <location>
        <begin position="566"/>
        <end position="585"/>
    </location>
</feature>
<evidence type="ECO:0000313" key="6">
    <source>
        <dbReference type="EMBL" id="TQL47084.1"/>
    </source>
</evidence>
<keyword evidence="2" id="KW-1133">Transmembrane helix</keyword>
<comment type="caution">
    <text evidence="6">The sequence shown here is derived from an EMBL/GenBank/DDBJ whole genome shotgun (WGS) entry which is preliminary data.</text>
</comment>
<dbReference type="Pfam" id="PF09972">
    <property type="entry name" value="DUF2207"/>
    <property type="match status" value="1"/>
</dbReference>
<reference evidence="6 7" key="1">
    <citation type="submission" date="2019-06" db="EMBL/GenBank/DDBJ databases">
        <title>Sequencing the genomes of 1000 actinobacteria strains.</title>
        <authorList>
            <person name="Klenk H.-P."/>
        </authorList>
    </citation>
    <scope>NUCLEOTIDE SEQUENCE [LARGE SCALE GENOMIC DNA]</scope>
    <source>
        <strain evidence="6 7">DSM 26477</strain>
    </source>
</reference>
<dbReference type="Proteomes" id="UP000317998">
    <property type="component" value="Unassembled WGS sequence"/>
</dbReference>
<accession>A0A542YGI3</accession>
<feature type="transmembrane region" description="Helical" evidence="2">
    <location>
        <begin position="234"/>
        <end position="255"/>
    </location>
</feature>
<evidence type="ECO:0000256" key="3">
    <source>
        <dbReference type="SAM" id="SignalP"/>
    </source>
</evidence>
<evidence type="ECO:0000259" key="5">
    <source>
        <dbReference type="Pfam" id="PF20990"/>
    </source>
</evidence>
<gene>
    <name evidence="6" type="ORF">FB562_0130</name>
</gene>
<dbReference type="InterPro" id="IPR048389">
    <property type="entry name" value="YciQ-like_C"/>
</dbReference>
<feature type="signal peptide" evidence="3">
    <location>
        <begin position="1"/>
        <end position="29"/>
    </location>
</feature>
<organism evidence="6 7">
    <name type="scientific">Homoserinimonas aerilata</name>
    <dbReference type="NCBI Taxonomy" id="1162970"/>
    <lineage>
        <taxon>Bacteria</taxon>
        <taxon>Bacillati</taxon>
        <taxon>Actinomycetota</taxon>
        <taxon>Actinomycetes</taxon>
        <taxon>Micrococcales</taxon>
        <taxon>Microbacteriaceae</taxon>
        <taxon>Homoserinimonas</taxon>
    </lineage>
</organism>
<evidence type="ECO:0000259" key="4">
    <source>
        <dbReference type="Pfam" id="PF09972"/>
    </source>
</evidence>
<name>A0A542YGI3_9MICO</name>
<feature type="transmembrane region" description="Helical" evidence="2">
    <location>
        <begin position="393"/>
        <end position="416"/>
    </location>
</feature>
<dbReference type="AlphaFoldDB" id="A0A542YGI3"/>
<dbReference type="InterPro" id="IPR018702">
    <property type="entry name" value="DUF2207"/>
</dbReference>
<keyword evidence="2" id="KW-0812">Transmembrane</keyword>
<keyword evidence="2" id="KW-0472">Membrane</keyword>
<dbReference type="EMBL" id="VFOM01000001">
    <property type="protein sequence ID" value="TQL47084.1"/>
    <property type="molecule type" value="Genomic_DNA"/>
</dbReference>
<protein>
    <submittedName>
        <fullName evidence="6">Putative membrane protein DUF2207</fullName>
    </submittedName>
</protein>
<feature type="chain" id="PRO_5039685343" evidence="3">
    <location>
        <begin position="30"/>
        <end position="585"/>
    </location>
</feature>
<keyword evidence="7" id="KW-1185">Reference proteome</keyword>
<sequence>MGWVKRLILVITAALGLAVGLLPATAASADVDDFSFASFDGQYHLGTDAEGRSTLRVVETIVAVFPDFDQNRGIRRILVDRYDGHPTGLNVVSVVDEAGQPREYELDGEELTIAGDDYVHGEQTYVIEYTQQDVTRYFSDTDADEFYWDVNGVDWSQQFGEVTATVQLEASLEARLTGDVTAVSGSAGEAQPATVDGLSFAAHDLSPGETLTFAIGFEPGTFEARDGGFGAAPWPSVSLGAALLALLGVGGAGVLRATRLRDAPGRGIIVPEYLPPKGVGVLMSALVAGKTAHQTPAQIIALAVAGNIRIVELGSVKEGKKGRYRLDFVTADGAGDYERGMLHALFGKELTPGEHRELGKADSTAAGRIAKLVATVPKDAVTQGYRRKVRAGAISAVLGFTAVAAVVGALFAVISLDQAYGGAWPGLFLGASITAVVVACILLFRTPLDEKGVELKEYLTGLEQYIALAEADRIRFLQSPEGALREPIATDDEAQLVKLNERLLPYAMLFGHEKRWAQELGVHYENLGTQPGWYAGHSGFNAVLFASSIGSVATSTASSYSASSGGSSGGAMAGGGGGGGGGGGV</sequence>
<proteinExistence type="predicted"/>
<feature type="transmembrane region" description="Helical" evidence="2">
    <location>
        <begin position="422"/>
        <end position="444"/>
    </location>
</feature>
<evidence type="ECO:0000313" key="7">
    <source>
        <dbReference type="Proteomes" id="UP000317998"/>
    </source>
</evidence>